<sequence>MGPVRGHKKKRKVEKKVEKDSLASGSSENGSADWWEMLSKRIAGISIGGWLS</sequence>
<reference evidence="2 3" key="1">
    <citation type="journal article" date="2021" name="bioRxiv">
        <title>Chromosome-scale and haplotype-resolved genome assembly of a tetraploid potato cultivar.</title>
        <authorList>
            <person name="Sun H."/>
            <person name="Jiao W.-B."/>
            <person name="Krause K."/>
            <person name="Campoy J.A."/>
            <person name="Goel M."/>
            <person name="Folz-Donahue K."/>
            <person name="Kukat C."/>
            <person name="Huettel B."/>
            <person name="Schneeberger K."/>
        </authorList>
    </citation>
    <scope>NUCLEOTIDE SEQUENCE [LARGE SCALE GENOMIC DNA]</scope>
    <source>
        <strain evidence="2">SolTubOtavaFocal</strain>
        <tissue evidence="2">Leaves</tissue>
    </source>
</reference>
<evidence type="ECO:0000313" key="3">
    <source>
        <dbReference type="Proteomes" id="UP000826656"/>
    </source>
</evidence>
<comment type="caution">
    <text evidence="2">The sequence shown here is derived from an EMBL/GenBank/DDBJ whole genome shotgun (WGS) entry which is preliminary data.</text>
</comment>
<evidence type="ECO:0000313" key="2">
    <source>
        <dbReference type="EMBL" id="KAH0777396.1"/>
    </source>
</evidence>
<evidence type="ECO:0000256" key="1">
    <source>
        <dbReference type="SAM" id="MobiDB-lite"/>
    </source>
</evidence>
<dbReference type="EMBL" id="JAIVGD010000003">
    <property type="protein sequence ID" value="KAH0777396.1"/>
    <property type="molecule type" value="Genomic_DNA"/>
</dbReference>
<protein>
    <submittedName>
        <fullName evidence="2">Uncharacterized protein</fullName>
    </submittedName>
</protein>
<name>A0ABQ7W9G5_SOLTU</name>
<dbReference type="Proteomes" id="UP000826656">
    <property type="component" value="Unassembled WGS sequence"/>
</dbReference>
<feature type="compositionally biased region" description="Basic residues" evidence="1">
    <location>
        <begin position="1"/>
        <end position="14"/>
    </location>
</feature>
<accession>A0ABQ7W9G5</accession>
<proteinExistence type="predicted"/>
<organism evidence="2 3">
    <name type="scientific">Solanum tuberosum</name>
    <name type="common">Potato</name>
    <dbReference type="NCBI Taxonomy" id="4113"/>
    <lineage>
        <taxon>Eukaryota</taxon>
        <taxon>Viridiplantae</taxon>
        <taxon>Streptophyta</taxon>
        <taxon>Embryophyta</taxon>
        <taxon>Tracheophyta</taxon>
        <taxon>Spermatophyta</taxon>
        <taxon>Magnoliopsida</taxon>
        <taxon>eudicotyledons</taxon>
        <taxon>Gunneridae</taxon>
        <taxon>Pentapetalae</taxon>
        <taxon>asterids</taxon>
        <taxon>lamiids</taxon>
        <taxon>Solanales</taxon>
        <taxon>Solanaceae</taxon>
        <taxon>Solanoideae</taxon>
        <taxon>Solaneae</taxon>
        <taxon>Solanum</taxon>
    </lineage>
</organism>
<feature type="region of interest" description="Disordered" evidence="1">
    <location>
        <begin position="1"/>
        <end position="30"/>
    </location>
</feature>
<keyword evidence="3" id="KW-1185">Reference proteome</keyword>
<gene>
    <name evidence="2" type="ORF">KY290_008807</name>
</gene>